<proteinExistence type="predicted"/>
<comment type="caution">
    <text evidence="1">The sequence shown here is derived from an EMBL/GenBank/DDBJ whole genome shotgun (WGS) entry which is preliminary data.</text>
</comment>
<accession>A0ABR3D7S8</accession>
<dbReference type="EMBL" id="JAVLET010000006">
    <property type="protein sequence ID" value="KAL0468746.1"/>
    <property type="molecule type" value="Genomic_DNA"/>
</dbReference>
<name>A0ABR3D7S8_NEUIN</name>
<reference evidence="1 2" key="1">
    <citation type="submission" date="2023-09" db="EMBL/GenBank/DDBJ databases">
        <title>Multi-omics analysis of a traditional fermented food reveals byproduct-associated fungal strains for waste-to-food upcycling.</title>
        <authorList>
            <consortium name="Lawrence Berkeley National Laboratory"/>
            <person name="Rekdal V.M."/>
            <person name="Villalobos-Escobedo J.M."/>
            <person name="Rodriguez-Valeron N."/>
            <person name="Garcia M.O."/>
            <person name="Vasquez D.P."/>
            <person name="Damayanti I."/>
            <person name="Sorensen P.M."/>
            <person name="Baidoo E.E."/>
            <person name="De Carvalho A.C."/>
            <person name="Riley R."/>
            <person name="Lipzen A."/>
            <person name="He G."/>
            <person name="Yan M."/>
            <person name="Haridas S."/>
            <person name="Daum C."/>
            <person name="Yoshinaga Y."/>
            <person name="Ng V."/>
            <person name="Grigoriev I.V."/>
            <person name="Munk R."/>
            <person name="Nuraida L."/>
            <person name="Wijaya C.H."/>
            <person name="Morales P.-C."/>
            <person name="Keasling J.D."/>
        </authorList>
    </citation>
    <scope>NUCLEOTIDE SEQUENCE [LARGE SCALE GENOMIC DNA]</scope>
    <source>
        <strain evidence="1 2">FGSC 2613</strain>
    </source>
</reference>
<evidence type="ECO:0000313" key="1">
    <source>
        <dbReference type="EMBL" id="KAL0468746.1"/>
    </source>
</evidence>
<sequence>MLSYHMFHTWGLYDAMNPTIPPVRTMHHFLLSSVITRPLDCTRISFGRNQAAALHDCNCNKRHASDLYVQRYRTSTFHDMSGNKDCARPARR</sequence>
<gene>
    <name evidence="1" type="ORF">QR685DRAFT_528644</name>
</gene>
<dbReference type="Proteomes" id="UP001451303">
    <property type="component" value="Unassembled WGS sequence"/>
</dbReference>
<protein>
    <submittedName>
        <fullName evidence="1">Uncharacterized protein</fullName>
    </submittedName>
</protein>
<evidence type="ECO:0000313" key="2">
    <source>
        <dbReference type="Proteomes" id="UP001451303"/>
    </source>
</evidence>
<keyword evidence="2" id="KW-1185">Reference proteome</keyword>
<organism evidence="1 2">
    <name type="scientific">Neurospora intermedia</name>
    <dbReference type="NCBI Taxonomy" id="5142"/>
    <lineage>
        <taxon>Eukaryota</taxon>
        <taxon>Fungi</taxon>
        <taxon>Dikarya</taxon>
        <taxon>Ascomycota</taxon>
        <taxon>Pezizomycotina</taxon>
        <taxon>Sordariomycetes</taxon>
        <taxon>Sordariomycetidae</taxon>
        <taxon>Sordariales</taxon>
        <taxon>Sordariaceae</taxon>
        <taxon>Neurospora</taxon>
    </lineage>
</organism>